<accession>A0AAU9KN47</accession>
<protein>
    <submittedName>
        <fullName evidence="1">Uncharacterized protein</fullName>
    </submittedName>
</protein>
<dbReference type="AlphaFoldDB" id="A0AAU9KN47"/>
<sequence>MHLNCPQLTGYVLDDIATTSGAPRNKGFYASMADIDSRDIGDAFMALCATTHECNEHFRSKSLAEFLQGLMTQLDADPRSTCAALITKAAGDKNRDPALNLLRRHLTVLLSIEQRRKIIPPIVHRFCRCGSKDIKGINTLFVEFQYAVLVYNKRRHSCNSFKWRDEFTCHALLCFSKEKSAVCDQLRVGSSSANGIIYEVDECCNKRAKIPTQASVLLLSAKLNPAAHYTYAEYLMKALDGNKKELVAFKYGSSGITNGIELGLIEEQTCGMKLLLSYVTNDGNLELLDKSCIDEIPQFNMDMTIAFQYAYLHTDDAYDGDYYEDFFIFAAETQRLAWIVRSRLRH</sequence>
<name>A0AAU9KN47_9STRA</name>
<evidence type="ECO:0000313" key="2">
    <source>
        <dbReference type="EMBL" id="CAH0520571.1"/>
    </source>
</evidence>
<evidence type="ECO:0000313" key="4">
    <source>
        <dbReference type="Proteomes" id="UP001160483"/>
    </source>
</evidence>
<proteinExistence type="predicted"/>
<reference evidence="1 3" key="1">
    <citation type="submission" date="2021-11" db="EMBL/GenBank/DDBJ databases">
        <authorList>
            <person name="Islam A."/>
            <person name="Islam S."/>
            <person name="Flora M.S."/>
            <person name="Rahman M."/>
            <person name="Ziaur R.M."/>
            <person name="Epstein J.H."/>
            <person name="Hassan M."/>
            <person name="Klassen M."/>
            <person name="Woodard K."/>
            <person name="Webb A."/>
            <person name="Webby R.J."/>
            <person name="El Zowalaty M.E."/>
        </authorList>
    </citation>
    <scope>NUCLEOTIDE SEQUENCE</scope>
    <source>
        <strain evidence="2">Pbs1</strain>
        <strain evidence="1">Pbs3</strain>
    </source>
</reference>
<evidence type="ECO:0000313" key="3">
    <source>
        <dbReference type="Proteomes" id="UP001158986"/>
    </source>
</evidence>
<dbReference type="Proteomes" id="UP001158986">
    <property type="component" value="Unassembled WGS sequence"/>
</dbReference>
<dbReference type="EMBL" id="CAKLCB010000367">
    <property type="protein sequence ID" value="CAH0520571.1"/>
    <property type="molecule type" value="Genomic_DNA"/>
</dbReference>
<gene>
    <name evidence="2" type="ORF">PBS001_LOCUS7044</name>
    <name evidence="1" type="ORF">PBS003_LOCUS857</name>
</gene>
<evidence type="ECO:0000313" key="1">
    <source>
        <dbReference type="EMBL" id="CAH0473985.1"/>
    </source>
</evidence>
<keyword evidence="3" id="KW-1185">Reference proteome</keyword>
<organism evidence="1 4">
    <name type="scientific">Peronospora belbahrii</name>
    <dbReference type="NCBI Taxonomy" id="622444"/>
    <lineage>
        <taxon>Eukaryota</taxon>
        <taxon>Sar</taxon>
        <taxon>Stramenopiles</taxon>
        <taxon>Oomycota</taxon>
        <taxon>Peronosporomycetes</taxon>
        <taxon>Peronosporales</taxon>
        <taxon>Peronosporaceae</taxon>
        <taxon>Peronospora</taxon>
    </lineage>
</organism>
<comment type="caution">
    <text evidence="1">The sequence shown here is derived from an EMBL/GenBank/DDBJ whole genome shotgun (WGS) entry which is preliminary data.</text>
</comment>
<dbReference type="Proteomes" id="UP001160483">
    <property type="component" value="Unassembled WGS sequence"/>
</dbReference>
<dbReference type="EMBL" id="CAKKTJ010000090">
    <property type="protein sequence ID" value="CAH0473985.1"/>
    <property type="molecule type" value="Genomic_DNA"/>
</dbReference>